<keyword evidence="2" id="KW-1185">Reference proteome</keyword>
<organism evidence="1 2">
    <name type="scientific">Colletotrichum scovillei</name>
    <dbReference type="NCBI Taxonomy" id="1209932"/>
    <lineage>
        <taxon>Eukaryota</taxon>
        <taxon>Fungi</taxon>
        <taxon>Dikarya</taxon>
        <taxon>Ascomycota</taxon>
        <taxon>Pezizomycotina</taxon>
        <taxon>Sordariomycetes</taxon>
        <taxon>Hypocreomycetidae</taxon>
        <taxon>Glomerellales</taxon>
        <taxon>Glomerellaceae</taxon>
        <taxon>Colletotrichum</taxon>
        <taxon>Colletotrichum acutatum species complex</taxon>
    </lineage>
</organism>
<dbReference type="EMBL" id="JAESDN010000028">
    <property type="protein sequence ID" value="KAG7040353.1"/>
    <property type="molecule type" value="Genomic_DNA"/>
</dbReference>
<evidence type="ECO:0000313" key="1">
    <source>
        <dbReference type="EMBL" id="KAG7040353.1"/>
    </source>
</evidence>
<gene>
    <name evidence="1" type="ORF">JMJ77_009907</name>
</gene>
<feature type="non-terminal residue" evidence="1">
    <location>
        <position position="40"/>
    </location>
</feature>
<protein>
    <submittedName>
        <fullName evidence="1">Uncharacterized protein</fullName>
    </submittedName>
</protein>
<sequence>MFLNFSPMRAIGTLASVAILAAGSPTHLGSVISLWYTKRQ</sequence>
<comment type="caution">
    <text evidence="1">The sequence shown here is derived from an EMBL/GenBank/DDBJ whole genome shotgun (WGS) entry which is preliminary data.</text>
</comment>
<reference evidence="1" key="1">
    <citation type="submission" date="2021-05" db="EMBL/GenBank/DDBJ databases">
        <title>Comparative genomics of three Colletotrichum scovillei strains and genetic complementation revealed genes involved fungal growth and virulence on chili pepper.</title>
        <authorList>
            <person name="Hsieh D.-K."/>
            <person name="Chuang S.-C."/>
            <person name="Chen C.-Y."/>
            <person name="Chao Y.-T."/>
            <person name="Lu M.-Y.J."/>
            <person name="Lee M.-H."/>
            <person name="Shih M.-C."/>
        </authorList>
    </citation>
    <scope>NUCLEOTIDE SEQUENCE</scope>
    <source>
        <strain evidence="1">Coll-153</strain>
    </source>
</reference>
<evidence type="ECO:0000313" key="2">
    <source>
        <dbReference type="Proteomes" id="UP000699042"/>
    </source>
</evidence>
<accession>A0A9P7QSL0</accession>
<dbReference type="AlphaFoldDB" id="A0A9P7QSL0"/>
<name>A0A9P7QSL0_9PEZI</name>
<dbReference type="Proteomes" id="UP000699042">
    <property type="component" value="Unassembled WGS sequence"/>
</dbReference>
<proteinExistence type="predicted"/>